<gene>
    <name evidence="2" type="ORF">EZ437_06260</name>
</gene>
<keyword evidence="1" id="KW-0732">Signal</keyword>
<dbReference type="EMBL" id="SJSL01000001">
    <property type="protein sequence ID" value="TCD03559.1"/>
    <property type="molecule type" value="Genomic_DNA"/>
</dbReference>
<name>A0A4R0NTR6_9SPHI</name>
<evidence type="ECO:0000256" key="1">
    <source>
        <dbReference type="SAM" id="SignalP"/>
    </source>
</evidence>
<dbReference type="GO" id="GO:0005524">
    <property type="term" value="F:ATP binding"/>
    <property type="evidence" value="ECO:0007669"/>
    <property type="project" value="UniProtKB-KW"/>
</dbReference>
<accession>A0A4R0NTR6</accession>
<dbReference type="RefSeq" id="WP_131594302.1">
    <property type="nucleotide sequence ID" value="NZ_SJSL01000001.1"/>
</dbReference>
<dbReference type="InterPro" id="IPR011042">
    <property type="entry name" value="6-blade_b-propeller_TolB-like"/>
</dbReference>
<organism evidence="2 3">
    <name type="scientific">Pedobacter psychroterrae</name>
    <dbReference type="NCBI Taxonomy" id="2530453"/>
    <lineage>
        <taxon>Bacteria</taxon>
        <taxon>Pseudomonadati</taxon>
        <taxon>Bacteroidota</taxon>
        <taxon>Sphingobacteriia</taxon>
        <taxon>Sphingobacteriales</taxon>
        <taxon>Sphingobacteriaceae</taxon>
        <taxon>Pedobacter</taxon>
    </lineage>
</organism>
<proteinExistence type="predicted"/>
<feature type="chain" id="PRO_5020185373" evidence="1">
    <location>
        <begin position="20"/>
        <end position="274"/>
    </location>
</feature>
<keyword evidence="2" id="KW-0547">Nucleotide-binding</keyword>
<dbReference type="SUPFAM" id="SSF63829">
    <property type="entry name" value="Calcium-dependent phosphotriesterase"/>
    <property type="match status" value="1"/>
</dbReference>
<dbReference type="Gene3D" id="2.120.10.30">
    <property type="entry name" value="TolB, C-terminal domain"/>
    <property type="match status" value="1"/>
</dbReference>
<evidence type="ECO:0000313" key="3">
    <source>
        <dbReference type="Proteomes" id="UP000293347"/>
    </source>
</evidence>
<protein>
    <submittedName>
        <fullName evidence="2">ATP-binding protein</fullName>
    </submittedName>
</protein>
<comment type="caution">
    <text evidence="2">The sequence shown here is derived from an EMBL/GenBank/DDBJ whole genome shotgun (WGS) entry which is preliminary data.</text>
</comment>
<dbReference type="AlphaFoldDB" id="A0A4R0NTR6"/>
<evidence type="ECO:0000313" key="2">
    <source>
        <dbReference type="EMBL" id="TCD03559.1"/>
    </source>
</evidence>
<sequence>MRKYYFLAIAALFSLHVSAQHKLEKLWETDSIINMPESVLPDVKAGVVYVAIMGNSSDAKDGIGGIGKLGLDGKVINLDWVSGLNSPKGMAIYKNKMYVADVTDVVVIDIPGGKVERTIPIAGAAFLNDATVSDKGVVYVSDSRTKKIHRIIDNKEEVYMENIDGINGLKAVGDHLYIAGGGKKLLKADGAKNLVNVASMPQGGDGIEPIGNGDFLFSAWGGYIYYVYADGRSEILLDTHLEKINTADIGYDPAKRIVYIPTFFKKSVMAYQLK</sequence>
<feature type="signal peptide" evidence="1">
    <location>
        <begin position="1"/>
        <end position="19"/>
    </location>
</feature>
<dbReference type="OrthoDB" id="7675395at2"/>
<keyword evidence="3" id="KW-1185">Reference proteome</keyword>
<dbReference type="Proteomes" id="UP000293347">
    <property type="component" value="Unassembled WGS sequence"/>
</dbReference>
<reference evidence="2 3" key="1">
    <citation type="submission" date="2019-02" db="EMBL/GenBank/DDBJ databases">
        <title>Pedobacter sp. RP-1-14 sp. nov., isolated from Arctic soil.</title>
        <authorList>
            <person name="Dahal R.H."/>
        </authorList>
    </citation>
    <scope>NUCLEOTIDE SEQUENCE [LARGE SCALE GENOMIC DNA]</scope>
    <source>
        <strain evidence="2 3">RP-1-14</strain>
    </source>
</reference>
<keyword evidence="2" id="KW-0067">ATP-binding</keyword>